<dbReference type="SUPFAM" id="SSF50156">
    <property type="entry name" value="PDZ domain-like"/>
    <property type="match status" value="1"/>
</dbReference>
<organism evidence="3 4">
    <name type="scientific">Sphingomonas kyeonggiensis</name>
    <dbReference type="NCBI Taxonomy" id="1268553"/>
    <lineage>
        <taxon>Bacteria</taxon>
        <taxon>Pseudomonadati</taxon>
        <taxon>Pseudomonadota</taxon>
        <taxon>Alphaproteobacteria</taxon>
        <taxon>Sphingomonadales</taxon>
        <taxon>Sphingomonadaceae</taxon>
        <taxon>Sphingomonas</taxon>
    </lineage>
</organism>
<dbReference type="EMBL" id="JACIEH010000002">
    <property type="protein sequence ID" value="MBB4098786.1"/>
    <property type="molecule type" value="Genomic_DNA"/>
</dbReference>
<keyword evidence="3" id="KW-0645">Protease</keyword>
<protein>
    <submittedName>
        <fullName evidence="3">Membrane-associated protease RseP (Regulator of RpoE activity)</fullName>
    </submittedName>
</protein>
<feature type="domain" description="PDZ" evidence="2">
    <location>
        <begin position="56"/>
        <end position="117"/>
    </location>
</feature>
<gene>
    <name evidence="3" type="ORF">GGR46_002350</name>
</gene>
<evidence type="ECO:0000256" key="1">
    <source>
        <dbReference type="SAM" id="Phobius"/>
    </source>
</evidence>
<dbReference type="PROSITE" id="PS50106">
    <property type="entry name" value="PDZ"/>
    <property type="match status" value="1"/>
</dbReference>
<keyword evidence="4" id="KW-1185">Reference proteome</keyword>
<sequence length="155" mass="16372">MTSTDIPENTTTRGRVNRGTDGFVLILVLSFALSAMVILGWAWRSGINHILAAQTGASLFPGFTAETPGAAAHGLIVTSLRSGSEAAQDGMEVGDAIVAIDGRSVDTLDQARRYLRDDHHPDVYLDLVHQKQLRHLKLLRTAGGENGAQAAVGGG</sequence>
<evidence type="ECO:0000313" key="3">
    <source>
        <dbReference type="EMBL" id="MBB4098786.1"/>
    </source>
</evidence>
<feature type="transmembrane region" description="Helical" evidence="1">
    <location>
        <begin position="23"/>
        <end position="43"/>
    </location>
</feature>
<name>A0A7W6JSK2_9SPHN</name>
<keyword evidence="3" id="KW-0378">Hydrolase</keyword>
<accession>A0A7W6JSK2</accession>
<dbReference type="GO" id="GO:0006508">
    <property type="term" value="P:proteolysis"/>
    <property type="evidence" value="ECO:0007669"/>
    <property type="project" value="UniProtKB-KW"/>
</dbReference>
<dbReference type="AlphaFoldDB" id="A0A7W6JSK2"/>
<dbReference type="Pfam" id="PF17820">
    <property type="entry name" value="PDZ_6"/>
    <property type="match status" value="1"/>
</dbReference>
<dbReference type="InterPro" id="IPR001478">
    <property type="entry name" value="PDZ"/>
</dbReference>
<dbReference type="InterPro" id="IPR036034">
    <property type="entry name" value="PDZ_sf"/>
</dbReference>
<keyword evidence="1" id="KW-0472">Membrane</keyword>
<comment type="caution">
    <text evidence="3">The sequence shown here is derived from an EMBL/GenBank/DDBJ whole genome shotgun (WGS) entry which is preliminary data.</text>
</comment>
<keyword evidence="1" id="KW-1133">Transmembrane helix</keyword>
<evidence type="ECO:0000259" key="2">
    <source>
        <dbReference type="PROSITE" id="PS50106"/>
    </source>
</evidence>
<reference evidence="3 4" key="1">
    <citation type="submission" date="2020-08" db="EMBL/GenBank/DDBJ databases">
        <title>Genomic Encyclopedia of Type Strains, Phase IV (KMG-IV): sequencing the most valuable type-strain genomes for metagenomic binning, comparative biology and taxonomic classification.</title>
        <authorList>
            <person name="Goeker M."/>
        </authorList>
    </citation>
    <scope>NUCLEOTIDE SEQUENCE [LARGE SCALE GENOMIC DNA]</scope>
    <source>
        <strain evidence="3 4">DSM 101806</strain>
    </source>
</reference>
<dbReference type="InterPro" id="IPR041489">
    <property type="entry name" value="PDZ_6"/>
</dbReference>
<dbReference type="GO" id="GO:0008233">
    <property type="term" value="F:peptidase activity"/>
    <property type="evidence" value="ECO:0007669"/>
    <property type="project" value="UniProtKB-KW"/>
</dbReference>
<dbReference type="Gene3D" id="2.30.42.10">
    <property type="match status" value="1"/>
</dbReference>
<proteinExistence type="predicted"/>
<keyword evidence="1" id="KW-0812">Transmembrane</keyword>
<dbReference type="RefSeq" id="WP_183997846.1">
    <property type="nucleotide sequence ID" value="NZ_JACIEH010000002.1"/>
</dbReference>
<dbReference type="Proteomes" id="UP000557392">
    <property type="component" value="Unassembled WGS sequence"/>
</dbReference>
<evidence type="ECO:0000313" key="4">
    <source>
        <dbReference type="Proteomes" id="UP000557392"/>
    </source>
</evidence>
<dbReference type="SMART" id="SM00228">
    <property type="entry name" value="PDZ"/>
    <property type="match status" value="1"/>
</dbReference>